<evidence type="ECO:0000313" key="6">
    <source>
        <dbReference type="Proteomes" id="UP000318733"/>
    </source>
</evidence>
<dbReference type="PANTHER" id="PTHR30349">
    <property type="entry name" value="PHAGE INTEGRASE-RELATED"/>
    <property type="match status" value="1"/>
</dbReference>
<dbReference type="OrthoDB" id="892893at2"/>
<dbReference type="Gene3D" id="1.10.150.130">
    <property type="match status" value="1"/>
</dbReference>
<dbReference type="GO" id="GO:0006310">
    <property type="term" value="P:DNA recombination"/>
    <property type="evidence" value="ECO:0007669"/>
    <property type="project" value="UniProtKB-KW"/>
</dbReference>
<dbReference type="GO" id="GO:0003677">
    <property type="term" value="F:DNA binding"/>
    <property type="evidence" value="ECO:0007669"/>
    <property type="project" value="UniProtKB-KW"/>
</dbReference>
<dbReference type="PANTHER" id="PTHR30349:SF64">
    <property type="entry name" value="PROPHAGE INTEGRASE INTD-RELATED"/>
    <property type="match status" value="1"/>
</dbReference>
<dbReference type="AlphaFoldDB" id="A0A556MLY8"/>
<gene>
    <name evidence="5" type="ORF">FO440_14340</name>
</gene>
<dbReference type="InterPro" id="IPR050090">
    <property type="entry name" value="Tyrosine_recombinase_XerCD"/>
</dbReference>
<dbReference type="RefSeq" id="WP_144248951.1">
    <property type="nucleotide sequence ID" value="NZ_VLPK01000002.1"/>
</dbReference>
<evidence type="ECO:0000256" key="3">
    <source>
        <dbReference type="ARBA" id="ARBA00023172"/>
    </source>
</evidence>
<comment type="caution">
    <text evidence="5">The sequence shown here is derived from an EMBL/GenBank/DDBJ whole genome shotgun (WGS) entry which is preliminary data.</text>
</comment>
<feature type="domain" description="Tyr recombinase" evidence="4">
    <location>
        <begin position="222"/>
        <end position="399"/>
    </location>
</feature>
<evidence type="ECO:0000259" key="4">
    <source>
        <dbReference type="PROSITE" id="PS51898"/>
    </source>
</evidence>
<dbReference type="InterPro" id="IPR025269">
    <property type="entry name" value="SAM-like_dom"/>
</dbReference>
<dbReference type="GO" id="GO:0015074">
    <property type="term" value="P:DNA integration"/>
    <property type="evidence" value="ECO:0007669"/>
    <property type="project" value="InterPro"/>
</dbReference>
<dbReference type="Gene3D" id="1.10.443.10">
    <property type="entry name" value="Intergrase catalytic core"/>
    <property type="match status" value="1"/>
</dbReference>
<dbReference type="InterPro" id="IPR011010">
    <property type="entry name" value="DNA_brk_join_enz"/>
</dbReference>
<dbReference type="EMBL" id="VLPK01000002">
    <property type="protein sequence ID" value="TSJ40913.1"/>
    <property type="molecule type" value="Genomic_DNA"/>
</dbReference>
<keyword evidence="6" id="KW-1185">Reference proteome</keyword>
<dbReference type="InterPro" id="IPR010998">
    <property type="entry name" value="Integrase_recombinase_N"/>
</dbReference>
<accession>A0A556MLY8</accession>
<dbReference type="Pfam" id="PF17293">
    <property type="entry name" value="Arm-DNA-bind_5"/>
    <property type="match status" value="1"/>
</dbReference>
<dbReference type="CDD" id="cd01185">
    <property type="entry name" value="INTN1_C_like"/>
    <property type="match status" value="1"/>
</dbReference>
<proteinExistence type="inferred from homology"/>
<evidence type="ECO:0000256" key="2">
    <source>
        <dbReference type="ARBA" id="ARBA00023125"/>
    </source>
</evidence>
<dbReference type="Proteomes" id="UP000318733">
    <property type="component" value="Unassembled WGS sequence"/>
</dbReference>
<dbReference type="PROSITE" id="PS51898">
    <property type="entry name" value="TYR_RECOMBINASE"/>
    <property type="match status" value="1"/>
</dbReference>
<protein>
    <submittedName>
        <fullName evidence="5">Site-specific integrase</fullName>
    </submittedName>
</protein>
<comment type="similarity">
    <text evidence="1">Belongs to the 'phage' integrase family.</text>
</comment>
<reference evidence="5 6" key="1">
    <citation type="submission" date="2019-07" db="EMBL/GenBank/DDBJ databases">
        <authorList>
            <person name="Huq M.A."/>
        </authorList>
    </citation>
    <scope>NUCLEOTIDE SEQUENCE [LARGE SCALE GENOMIC DNA]</scope>
    <source>
        <strain evidence="5 6">MAH-19</strain>
    </source>
</reference>
<organism evidence="5 6">
    <name type="scientific">Mucilaginibacter corticis</name>
    <dbReference type="NCBI Taxonomy" id="2597670"/>
    <lineage>
        <taxon>Bacteria</taxon>
        <taxon>Pseudomonadati</taxon>
        <taxon>Bacteroidota</taxon>
        <taxon>Sphingobacteriia</taxon>
        <taxon>Sphingobacteriales</taxon>
        <taxon>Sphingobacteriaceae</taxon>
        <taxon>Mucilaginibacter</taxon>
    </lineage>
</organism>
<dbReference type="InterPro" id="IPR013762">
    <property type="entry name" value="Integrase-like_cat_sf"/>
</dbReference>
<dbReference type="Pfam" id="PF00589">
    <property type="entry name" value="Phage_integrase"/>
    <property type="match status" value="1"/>
</dbReference>
<dbReference type="InterPro" id="IPR002104">
    <property type="entry name" value="Integrase_catalytic"/>
</dbReference>
<sequence>MKTTNSFGVYFTIRVDKEKDGIAPIYAGITVNGTKSLMALQEKVSVKCWDINKGLGKNNTAEGKKINAYLEEVRQSITACYKDLQLQRKVITVETVKATFLRTGSDEHTLAEIATYHNETSAGVLAAGTMKNYYTTQKYIEEFVQAHFKRKAYFLTELNYKFILDFETFLRKRVPVDHQKPLTNNGIMKHLERFRKMINLAYKLEWIHRDPFEKFQLKFNRVEKDYLSGDELAALEQKELSLPRLSVVRDIFVFCCYTGLAFVDVANLSYENIVKGQDGELWIKTSRQKTTVPVDVPLLDQAKTIMGRYKNNIRARSGGTIFPMISNQKMNSYLKELAERCDITKVLTFHIARHTFATTVTLLNGVPMETVSKLLGHTTMRSTQVYAKVIEKKVSEDMAKLNLLLSK</sequence>
<evidence type="ECO:0000313" key="5">
    <source>
        <dbReference type="EMBL" id="TSJ40913.1"/>
    </source>
</evidence>
<name>A0A556MLY8_9SPHI</name>
<dbReference type="SUPFAM" id="SSF56349">
    <property type="entry name" value="DNA breaking-rejoining enzymes"/>
    <property type="match status" value="1"/>
</dbReference>
<keyword evidence="3" id="KW-0233">DNA recombination</keyword>
<dbReference type="InterPro" id="IPR035386">
    <property type="entry name" value="Arm-DNA-bind_5"/>
</dbReference>
<dbReference type="Pfam" id="PF13102">
    <property type="entry name" value="Phage_int_SAM_5"/>
    <property type="match status" value="1"/>
</dbReference>
<evidence type="ECO:0000256" key="1">
    <source>
        <dbReference type="ARBA" id="ARBA00008857"/>
    </source>
</evidence>
<keyword evidence="2" id="KW-0238">DNA-binding</keyword>